<dbReference type="InterPro" id="IPR010158">
    <property type="entry name" value="Amidase_Cbmase"/>
</dbReference>
<dbReference type="HOGENOM" id="CLU_024588_6_0_9"/>
<reference evidence="5 6" key="1">
    <citation type="submission" date="2010-07" db="EMBL/GenBank/DDBJ databases">
        <authorList>
            <person name="Sid Ahmed O."/>
        </authorList>
    </citation>
    <scope>NUCLEOTIDE SEQUENCE [LARGE SCALE GENOMIC DNA]</scope>
    <source>
        <strain evidence="5 6">TX4248</strain>
    </source>
</reference>
<dbReference type="Gene3D" id="3.30.70.360">
    <property type="match status" value="1"/>
</dbReference>
<keyword evidence="2 5" id="KW-0378">Hydrolase</keyword>
<proteinExistence type="inferred from homology"/>
<dbReference type="Gene3D" id="3.40.630.10">
    <property type="entry name" value="Zn peptidases"/>
    <property type="match status" value="1"/>
</dbReference>
<dbReference type="NCBIfam" id="TIGR01879">
    <property type="entry name" value="hydantase"/>
    <property type="match status" value="1"/>
</dbReference>
<dbReference type="RefSeq" id="WP_002383320.1">
    <property type="nucleotide sequence ID" value="NZ_GL454421.1"/>
</dbReference>
<dbReference type="EC" id="3.5.3.9" evidence="5"/>
<dbReference type="GO" id="GO:0042803">
    <property type="term" value="F:protein homodimerization activity"/>
    <property type="evidence" value="ECO:0007669"/>
    <property type="project" value="InterPro"/>
</dbReference>
<dbReference type="PIRSF" id="PIRSF001235">
    <property type="entry name" value="Amidase_carbamoylase"/>
    <property type="match status" value="1"/>
</dbReference>
<dbReference type="NCBIfam" id="TIGR03176">
    <property type="entry name" value="AllC"/>
    <property type="match status" value="1"/>
</dbReference>
<dbReference type="SUPFAM" id="SSF55031">
    <property type="entry name" value="Bacterial exopeptidase dimerisation domain"/>
    <property type="match status" value="1"/>
</dbReference>
<dbReference type="Proteomes" id="UP000004846">
    <property type="component" value="Unassembled WGS sequence"/>
</dbReference>
<feature type="binding site" evidence="3">
    <location>
        <position position="90"/>
    </location>
    <ligand>
        <name>Zn(2+)</name>
        <dbReference type="ChEBI" id="CHEBI:29105"/>
        <label>1</label>
    </ligand>
</feature>
<evidence type="ECO:0000313" key="5">
    <source>
        <dbReference type="EMBL" id="EFM83785.1"/>
    </source>
</evidence>
<gene>
    <name evidence="5" type="primary">allC</name>
    <name evidence="5" type="ORF">HMPREF9498_00579</name>
</gene>
<evidence type="ECO:0000256" key="2">
    <source>
        <dbReference type="ARBA" id="ARBA00022801"/>
    </source>
</evidence>
<dbReference type="PANTHER" id="PTHR32494:SF5">
    <property type="entry name" value="ALLANTOATE AMIDOHYDROLASE"/>
    <property type="match status" value="1"/>
</dbReference>
<dbReference type="SUPFAM" id="SSF53187">
    <property type="entry name" value="Zn-dependent exopeptidases"/>
    <property type="match status" value="1"/>
</dbReference>
<dbReference type="Pfam" id="PF01546">
    <property type="entry name" value="Peptidase_M20"/>
    <property type="match status" value="1"/>
</dbReference>
<keyword evidence="3" id="KW-0862">Zinc</keyword>
<feature type="binding site" evidence="4">
    <location>
        <position position="212"/>
    </location>
    <ligand>
        <name>allantoate</name>
        <dbReference type="ChEBI" id="CHEBI:17536"/>
    </ligand>
</feature>
<feature type="binding site" evidence="4">
    <location>
        <position position="285"/>
    </location>
    <ligand>
        <name>allantoate</name>
        <dbReference type="ChEBI" id="CHEBI:17536"/>
    </ligand>
</feature>
<dbReference type="PANTHER" id="PTHR32494">
    <property type="entry name" value="ALLANTOATE DEIMINASE-RELATED"/>
    <property type="match status" value="1"/>
</dbReference>
<protein>
    <submittedName>
        <fullName evidence="5">Allantoate amidohydrolase</fullName>
        <ecNumber evidence="5">3.5.3.9</ecNumber>
    </submittedName>
</protein>
<dbReference type="GO" id="GO:0047652">
    <property type="term" value="F:allantoate deiminase activity"/>
    <property type="evidence" value="ECO:0007669"/>
    <property type="project" value="UniProtKB-EC"/>
</dbReference>
<comment type="cofactor">
    <cofactor evidence="3">
        <name>Zn(2+)</name>
        <dbReference type="ChEBI" id="CHEBI:29105"/>
    </cofactor>
    <text evidence="3">Binds 2 Zn(2+) ions per subunit.</text>
</comment>
<sequence>MDLEKVLKQRIEELSAIGSDPAGGMTRLLYTDSWLAAQKYVQSQTEAFGLETQFDEVGNLFCRVAGTEFPQETILTGSHIDTVVNGGTLDGQYGVIASMTAVQYLLDKYGKPRRSLEVLSMAEEEGSRFPTVFWGSKNVVGEAKREEVVDISDNEGKKFVDEMHRQGFDFRQEQTRREDIEAFVEIHIEQGNILENEKLQVGVVHSIVGQRRYTVNLKGQANHAGTTPMSYRHDAVYGFAKICAEAIDRANEIGDPLVLTFGKVIPKPNTVNVVPGEVEFTIDCRHTDAAFLRHFTGELEERMKTIAQELGLTIAIDRWMDEAPVPMNQAIVEVIEQKAKEGKYQYRMMHSGAGHDSQIIAPHYPTAMIFVPSIGGISHNPAEATAFPDLVEGVKLLADTLYELAYK</sequence>
<dbReference type="AlphaFoldDB" id="A0A125W8Y5"/>
<dbReference type="InterPro" id="IPR036264">
    <property type="entry name" value="Bact_exopeptidase_dim_dom"/>
</dbReference>
<feature type="binding site" evidence="4">
    <location>
        <position position="272"/>
    </location>
    <ligand>
        <name>allantoate</name>
        <dbReference type="ChEBI" id="CHEBI:17536"/>
    </ligand>
</feature>
<comment type="caution">
    <text evidence="5">The sequence shown here is derived from an EMBL/GenBank/DDBJ whole genome shotgun (WGS) entry which is preliminary data.</text>
</comment>
<feature type="binding site" evidence="3">
    <location>
        <position position="90"/>
    </location>
    <ligand>
        <name>Zn(2+)</name>
        <dbReference type="ChEBI" id="CHEBI:29105"/>
        <label>2</label>
    </ligand>
</feature>
<evidence type="ECO:0000256" key="3">
    <source>
        <dbReference type="PIRSR" id="PIRSR001235-1"/>
    </source>
</evidence>
<dbReference type="EMBL" id="AEBR01000015">
    <property type="protein sequence ID" value="EFM83785.1"/>
    <property type="molecule type" value="Genomic_DNA"/>
</dbReference>
<feature type="binding site" evidence="3">
    <location>
        <position position="379"/>
    </location>
    <ligand>
        <name>Zn(2+)</name>
        <dbReference type="ChEBI" id="CHEBI:29105"/>
        <label>2</label>
    </ligand>
</feature>
<evidence type="ECO:0000313" key="6">
    <source>
        <dbReference type="Proteomes" id="UP000004846"/>
    </source>
</evidence>
<keyword evidence="3" id="KW-0479">Metal-binding</keyword>
<organism evidence="5 6">
    <name type="scientific">Enterococcus faecalis TX4248</name>
    <dbReference type="NCBI Taxonomy" id="749495"/>
    <lineage>
        <taxon>Bacteria</taxon>
        <taxon>Bacillati</taxon>
        <taxon>Bacillota</taxon>
        <taxon>Bacilli</taxon>
        <taxon>Lactobacillales</taxon>
        <taxon>Enterococcaceae</taxon>
        <taxon>Enterococcus</taxon>
    </lineage>
</organism>
<dbReference type="NCBIfam" id="NF006768">
    <property type="entry name" value="PRK09290.1-1"/>
    <property type="match status" value="1"/>
</dbReference>
<feature type="binding site" evidence="3">
    <location>
        <position position="187"/>
    </location>
    <ligand>
        <name>Zn(2+)</name>
        <dbReference type="ChEBI" id="CHEBI:29105"/>
        <label>1</label>
    </ligand>
</feature>
<evidence type="ECO:0000256" key="1">
    <source>
        <dbReference type="ARBA" id="ARBA00006153"/>
    </source>
</evidence>
<dbReference type="NCBIfam" id="NF006771">
    <property type="entry name" value="PRK09290.1-5"/>
    <property type="match status" value="1"/>
</dbReference>
<accession>A0A125W8Y5</accession>
<comment type="similarity">
    <text evidence="1">Belongs to the peptidase M20 family.</text>
</comment>
<dbReference type="GO" id="GO:0009442">
    <property type="term" value="P:allantoin assimilation pathway"/>
    <property type="evidence" value="ECO:0007669"/>
    <property type="project" value="InterPro"/>
</dbReference>
<feature type="binding site" evidence="3">
    <location>
        <position position="79"/>
    </location>
    <ligand>
        <name>Zn(2+)</name>
        <dbReference type="ChEBI" id="CHEBI:29105"/>
        <label>1</label>
    </ligand>
</feature>
<dbReference type="CDD" id="cd03884">
    <property type="entry name" value="M20_bAS"/>
    <property type="match status" value="1"/>
</dbReference>
<name>A0A125W8Y5_ENTFL</name>
<evidence type="ECO:0000256" key="4">
    <source>
        <dbReference type="PIRSR" id="PIRSR001235-2"/>
    </source>
</evidence>
<dbReference type="InterPro" id="IPR002933">
    <property type="entry name" value="Peptidase_M20"/>
</dbReference>
<dbReference type="InterPro" id="IPR017591">
    <property type="entry name" value="Allantoate_amidohydrolase"/>
</dbReference>
<feature type="binding site" evidence="3">
    <location>
        <position position="125"/>
    </location>
    <ligand>
        <name>Zn(2+)</name>
        <dbReference type="ChEBI" id="CHEBI:29105"/>
        <label>2</label>
    </ligand>
</feature>
<dbReference type="GO" id="GO:0030145">
    <property type="term" value="F:manganese ion binding"/>
    <property type="evidence" value="ECO:0007669"/>
    <property type="project" value="InterPro"/>
</dbReference>